<evidence type="ECO:0000256" key="1">
    <source>
        <dbReference type="ARBA" id="ARBA00006700"/>
    </source>
</evidence>
<dbReference type="OrthoDB" id="9797862at2"/>
<keyword evidence="3 4" id="KW-0687">Ribonucleoprotein</keyword>
<evidence type="ECO:0000313" key="6">
    <source>
        <dbReference type="Proteomes" id="UP000293162"/>
    </source>
</evidence>
<sequence length="95" mass="10559">MSVLKRPIVTEKSQKATAKGKFVFEVAIDANKIEIAKAVEKMYGVSVTDVNTIRQIGKKKSRMTRSRASSGVTSTFKKAVVTLKEGEMIDFYENL</sequence>
<evidence type="ECO:0000256" key="4">
    <source>
        <dbReference type="HAMAP-Rule" id="MF_01369"/>
    </source>
</evidence>
<dbReference type="AlphaFoldDB" id="A0A4Q5LW61"/>
<dbReference type="InterPro" id="IPR013025">
    <property type="entry name" value="Ribosomal_uL23-like"/>
</dbReference>
<name>A0A4Q5LW61_9BACT</name>
<gene>
    <name evidence="4" type="primary">rplW</name>
    <name evidence="5" type="ORF">EWM59_19420</name>
</gene>
<comment type="caution">
    <text evidence="5">The sequence shown here is derived from an EMBL/GenBank/DDBJ whole genome shotgun (WGS) entry which is preliminary data.</text>
</comment>
<keyword evidence="2 4" id="KW-0689">Ribosomal protein</keyword>
<dbReference type="Proteomes" id="UP000293162">
    <property type="component" value="Unassembled WGS sequence"/>
</dbReference>
<dbReference type="GO" id="GO:1990904">
    <property type="term" value="C:ribonucleoprotein complex"/>
    <property type="evidence" value="ECO:0007669"/>
    <property type="project" value="UniProtKB-KW"/>
</dbReference>
<organism evidence="5 6">
    <name type="scientific">Emticicia agri</name>
    <dbReference type="NCBI Taxonomy" id="2492393"/>
    <lineage>
        <taxon>Bacteria</taxon>
        <taxon>Pseudomonadati</taxon>
        <taxon>Bacteroidota</taxon>
        <taxon>Cytophagia</taxon>
        <taxon>Cytophagales</taxon>
        <taxon>Leadbetterellaceae</taxon>
        <taxon>Emticicia</taxon>
    </lineage>
</organism>
<dbReference type="EMBL" id="SEWF01000034">
    <property type="protein sequence ID" value="RYU93934.1"/>
    <property type="molecule type" value="Genomic_DNA"/>
</dbReference>
<dbReference type="GO" id="GO:0006412">
    <property type="term" value="P:translation"/>
    <property type="evidence" value="ECO:0007669"/>
    <property type="project" value="UniProtKB-UniRule"/>
</dbReference>
<protein>
    <recommendedName>
        <fullName evidence="4">Large ribosomal subunit protein uL23</fullName>
    </recommendedName>
</protein>
<dbReference type="Pfam" id="PF00276">
    <property type="entry name" value="Ribosomal_L23"/>
    <property type="match status" value="1"/>
</dbReference>
<dbReference type="GO" id="GO:0003735">
    <property type="term" value="F:structural constituent of ribosome"/>
    <property type="evidence" value="ECO:0007669"/>
    <property type="project" value="InterPro"/>
</dbReference>
<dbReference type="NCBIfam" id="NF004363">
    <property type="entry name" value="PRK05738.2-4"/>
    <property type="match status" value="1"/>
</dbReference>
<dbReference type="GO" id="GO:0019843">
    <property type="term" value="F:rRNA binding"/>
    <property type="evidence" value="ECO:0007669"/>
    <property type="project" value="UniProtKB-UniRule"/>
</dbReference>
<reference evidence="5 6" key="1">
    <citation type="submission" date="2019-02" db="EMBL/GenBank/DDBJ databases">
        <title>Bacterial novel species Emticicia sp. 17J42-9 isolated from soil.</title>
        <authorList>
            <person name="Jung H.-Y."/>
        </authorList>
    </citation>
    <scope>NUCLEOTIDE SEQUENCE [LARGE SCALE GENOMIC DNA]</scope>
    <source>
        <strain evidence="5 6">17J42-9</strain>
    </source>
</reference>
<comment type="function">
    <text evidence="4">One of the early assembly proteins it binds 23S rRNA. One of the proteins that surrounds the polypeptide exit tunnel on the outside of the ribosome. Forms the main docking site for trigger factor binding to the ribosome.</text>
</comment>
<dbReference type="HAMAP" id="MF_01369_B">
    <property type="entry name" value="Ribosomal_uL23_B"/>
    <property type="match status" value="1"/>
</dbReference>
<dbReference type="Gene3D" id="3.30.70.330">
    <property type="match status" value="1"/>
</dbReference>
<proteinExistence type="inferred from homology"/>
<keyword evidence="4" id="KW-0699">rRNA-binding</keyword>
<accession>A0A4Q5LW61</accession>
<dbReference type="RefSeq" id="WP_130022920.1">
    <property type="nucleotide sequence ID" value="NZ_SEWF01000034.1"/>
</dbReference>
<comment type="similarity">
    <text evidence="1 4">Belongs to the universal ribosomal protein uL23 family.</text>
</comment>
<dbReference type="GO" id="GO:0005840">
    <property type="term" value="C:ribosome"/>
    <property type="evidence" value="ECO:0007669"/>
    <property type="project" value="UniProtKB-KW"/>
</dbReference>
<dbReference type="PANTHER" id="PTHR11620">
    <property type="entry name" value="60S RIBOSOMAL PROTEIN L23A"/>
    <property type="match status" value="1"/>
</dbReference>
<dbReference type="InterPro" id="IPR012678">
    <property type="entry name" value="Ribosomal_uL23/eL15/eS24_sf"/>
</dbReference>
<dbReference type="InterPro" id="IPR012677">
    <property type="entry name" value="Nucleotide-bd_a/b_plait_sf"/>
</dbReference>
<keyword evidence="4" id="KW-0694">RNA-binding</keyword>
<evidence type="ECO:0000256" key="3">
    <source>
        <dbReference type="ARBA" id="ARBA00023274"/>
    </source>
</evidence>
<keyword evidence="6" id="KW-1185">Reference proteome</keyword>
<dbReference type="SUPFAM" id="SSF54189">
    <property type="entry name" value="Ribosomal proteins S24e, L23 and L15e"/>
    <property type="match status" value="1"/>
</dbReference>
<comment type="subunit">
    <text evidence="4">Part of the 50S ribosomal subunit. Contacts protein L29, and trigger factor when it is bound to the ribosome.</text>
</comment>
<evidence type="ECO:0000256" key="2">
    <source>
        <dbReference type="ARBA" id="ARBA00022980"/>
    </source>
</evidence>
<evidence type="ECO:0000313" key="5">
    <source>
        <dbReference type="EMBL" id="RYU93934.1"/>
    </source>
</evidence>